<feature type="chain" id="PRO_5031573933" evidence="3">
    <location>
        <begin position="27"/>
        <end position="368"/>
    </location>
</feature>
<keyword evidence="2" id="KW-1133">Transmembrane helix</keyword>
<keyword evidence="3" id="KW-0732">Signal</keyword>
<evidence type="ECO:0000313" key="5">
    <source>
        <dbReference type="Proteomes" id="UP000535491"/>
    </source>
</evidence>
<gene>
    <name evidence="4" type="ORF">H1191_05865</name>
</gene>
<evidence type="ECO:0000313" key="4">
    <source>
        <dbReference type="EMBL" id="MBA4493830.1"/>
    </source>
</evidence>
<feature type="signal peptide" evidence="3">
    <location>
        <begin position="1"/>
        <end position="26"/>
    </location>
</feature>
<keyword evidence="5" id="KW-1185">Reference proteome</keyword>
<sequence length="368" mass="40028">MRKFLPLAMILTLVFTMLLFGTPAGAAEKETTLYNLTSVCRPDDKTVQLRITNDSDQDENYTLSWKGGSEKFEGIVKAHGKAVQNVPWTSANDTWILDIAGQQVTTEVGDKPKCDPEVPAPALTVTGDGKGNVFASITNAKEAKGTWTYLIEDYPPIVHMGVEGLKDEANFEHYLSPMIPSGMYKVTVIFEGVADGKAVKLTRTISLKVEVQPHQYKMAYQYKFEDCKHKIVGQVLGAKEISTWWEIEILKQDGTRAAYKDQMGSRSTLFSAEFDVLPAGTYTVSVALVPDSTYIDGKPGFAAATFPLEVTEEQVKACKSSTPQPPSSGNQNIGGRLPDTSTAYPVAAATGVAVLLAGVTLLVVRRFS</sequence>
<organism evidence="4 5">
    <name type="scientific">Paenactinomyces guangxiensis</name>
    <dbReference type="NCBI Taxonomy" id="1490290"/>
    <lineage>
        <taxon>Bacteria</taxon>
        <taxon>Bacillati</taxon>
        <taxon>Bacillota</taxon>
        <taxon>Bacilli</taxon>
        <taxon>Bacillales</taxon>
        <taxon>Thermoactinomycetaceae</taxon>
        <taxon>Paenactinomyces</taxon>
    </lineage>
</organism>
<evidence type="ECO:0000256" key="1">
    <source>
        <dbReference type="SAM" id="MobiDB-lite"/>
    </source>
</evidence>
<accession>A0A7W1WPV4</accession>
<feature type="region of interest" description="Disordered" evidence="1">
    <location>
        <begin position="318"/>
        <end position="337"/>
    </location>
</feature>
<dbReference type="RefSeq" id="WP_181751078.1">
    <property type="nucleotide sequence ID" value="NZ_JACEIQ010000004.1"/>
</dbReference>
<dbReference type="AlphaFoldDB" id="A0A7W1WPV4"/>
<dbReference type="EMBL" id="JACEIQ010000004">
    <property type="protein sequence ID" value="MBA4493830.1"/>
    <property type="molecule type" value="Genomic_DNA"/>
</dbReference>
<name>A0A7W1WPV4_9BACL</name>
<reference evidence="4 5" key="1">
    <citation type="submission" date="2020-07" db="EMBL/GenBank/DDBJ databases">
        <authorList>
            <person name="Feng H."/>
        </authorList>
    </citation>
    <scope>NUCLEOTIDE SEQUENCE [LARGE SCALE GENOMIC DNA]</scope>
    <source>
        <strain evidence="5">s-10</strain>
    </source>
</reference>
<comment type="caution">
    <text evidence="4">The sequence shown here is derived from an EMBL/GenBank/DDBJ whole genome shotgun (WGS) entry which is preliminary data.</text>
</comment>
<keyword evidence="2" id="KW-0472">Membrane</keyword>
<protein>
    <submittedName>
        <fullName evidence="4">Uncharacterized protein</fullName>
    </submittedName>
</protein>
<proteinExistence type="predicted"/>
<keyword evidence="2" id="KW-0812">Transmembrane</keyword>
<evidence type="ECO:0000256" key="2">
    <source>
        <dbReference type="SAM" id="Phobius"/>
    </source>
</evidence>
<feature type="compositionally biased region" description="Polar residues" evidence="1">
    <location>
        <begin position="319"/>
        <end position="337"/>
    </location>
</feature>
<dbReference type="Proteomes" id="UP000535491">
    <property type="component" value="Unassembled WGS sequence"/>
</dbReference>
<feature type="transmembrane region" description="Helical" evidence="2">
    <location>
        <begin position="343"/>
        <end position="364"/>
    </location>
</feature>
<evidence type="ECO:0000256" key="3">
    <source>
        <dbReference type="SAM" id="SignalP"/>
    </source>
</evidence>